<sequence length="690" mass="75163">MTPETNVERMTLSHGIQERAVENRSYSHPRYPGTSDGDVVMWNLSLILDGLSRPDERRAVSILRLRNSCVSCLKTYHDRWIVAGFSDGAVCFYDPQLRLVRCFEDLDAVRKATSSLGLRIVNQFFSTRIKFISSSTVTNVAFLMFLLPLVPQGQIKCVSFVDALTPESRMFAGLIGSTRPTIILLAARNTLLQCKVVKLNVTQALPHLEGSASASKKGSANARRQWMADLKRLPAFVISTSKARIIEVSPAEGSTTVEQSSKEVFWNTESHALLGNVWFDKLSPTPPLQSLPTVASGPTAATVVGPAQSFASRPAQQPLPIASPHLYSKGYPRLFSVGEDRTLVEYDVTNSFEHTGKTGLCRMSLGLLKRASRIIEQRALPAGCLALPSPVGEPDTEVLIYSTEAKATVWSANSMTCIKTASVAMGKGGGGVLQLALVQDWTQTANEGKKFSMFEAPATVSSHLVLLPFSQRSIQECPSGVASILYRIPGGSLGKFYRTAKEFFYYSQLRSQGERTTRSRRLGGTVPIRELPNLLCAMGEAPTQLELSNILSECRGTHGIMHRQGTAAESTVGAETPAKPESIAFERFLELYLNQRVSQPLQYSDVVDALKQLSKGKEGGEVPPETLTKLLTTTGEAMTEAELSYCLEVLTGSPSLSLLCSRGSITGDFFARRILQMEPTPGMPGGLDPN</sequence>
<dbReference type="AlphaFoldDB" id="U6GJ03"/>
<proteinExistence type="predicted"/>
<dbReference type="OrthoDB" id="354559at2759"/>
<dbReference type="Proteomes" id="UP000018050">
    <property type="component" value="Unassembled WGS sequence"/>
</dbReference>
<dbReference type="VEuPathDB" id="ToxoDB:EAH_00007910"/>
<name>U6GJ03_EIMAC</name>
<keyword evidence="2" id="KW-1185">Reference proteome</keyword>
<dbReference type="SUPFAM" id="SSF50978">
    <property type="entry name" value="WD40 repeat-like"/>
    <property type="match status" value="1"/>
</dbReference>
<evidence type="ECO:0000313" key="2">
    <source>
        <dbReference type="Proteomes" id="UP000018050"/>
    </source>
</evidence>
<organism evidence="1 2">
    <name type="scientific">Eimeria acervulina</name>
    <name type="common">Coccidian parasite</name>
    <dbReference type="NCBI Taxonomy" id="5801"/>
    <lineage>
        <taxon>Eukaryota</taxon>
        <taxon>Sar</taxon>
        <taxon>Alveolata</taxon>
        <taxon>Apicomplexa</taxon>
        <taxon>Conoidasida</taxon>
        <taxon>Coccidia</taxon>
        <taxon>Eucoccidiorida</taxon>
        <taxon>Eimeriorina</taxon>
        <taxon>Eimeriidae</taxon>
        <taxon>Eimeria</taxon>
    </lineage>
</organism>
<dbReference type="InterPro" id="IPR036322">
    <property type="entry name" value="WD40_repeat_dom_sf"/>
</dbReference>
<evidence type="ECO:0000313" key="1">
    <source>
        <dbReference type="EMBL" id="CDI78569.1"/>
    </source>
</evidence>
<dbReference type="RefSeq" id="XP_013251207.1">
    <property type="nucleotide sequence ID" value="XM_013395753.1"/>
</dbReference>
<reference evidence="1" key="1">
    <citation type="submission" date="2013-10" db="EMBL/GenBank/DDBJ databases">
        <title>Genomic analysis of the causative agents of coccidiosis in chickens.</title>
        <authorList>
            <person name="Reid A.J."/>
            <person name="Blake D."/>
            <person name="Billington K."/>
            <person name="Browne H."/>
            <person name="Dunn M."/>
            <person name="Hung S."/>
            <person name="Kawahara F."/>
            <person name="Miranda-Saavedra D."/>
            <person name="Mourier T."/>
            <person name="Nagra H."/>
            <person name="Otto T.D."/>
            <person name="Rawlings N."/>
            <person name="Sanchez A."/>
            <person name="Sanders M."/>
            <person name="Subramaniam C."/>
            <person name="Tay Y."/>
            <person name="Dear P."/>
            <person name="Doerig C."/>
            <person name="Gruber A."/>
            <person name="Parkinson J."/>
            <person name="Shirley M."/>
            <person name="Wan K.L."/>
            <person name="Berriman M."/>
            <person name="Tomley F."/>
            <person name="Pain A."/>
        </authorList>
    </citation>
    <scope>NUCLEOTIDE SEQUENCE</scope>
    <source>
        <strain evidence="1">Houghton</strain>
    </source>
</reference>
<gene>
    <name evidence="1" type="ORF">EAH_00007910</name>
</gene>
<accession>U6GJ03</accession>
<reference evidence="1" key="2">
    <citation type="submission" date="2013-10" db="EMBL/GenBank/DDBJ databases">
        <authorList>
            <person name="Aslett M."/>
        </authorList>
    </citation>
    <scope>NUCLEOTIDE SEQUENCE</scope>
    <source>
        <strain evidence="1">Houghton</strain>
    </source>
</reference>
<dbReference type="GeneID" id="25268861"/>
<dbReference type="EMBL" id="HG670889">
    <property type="protein sequence ID" value="CDI78569.1"/>
    <property type="molecule type" value="Genomic_DNA"/>
</dbReference>
<protein>
    <submittedName>
        <fullName evidence="1">Uncharacterized protein</fullName>
    </submittedName>
</protein>